<gene>
    <name evidence="1" type="ORF">SAMN05192529_111111</name>
</gene>
<protein>
    <recommendedName>
        <fullName evidence="3">Lipocalin-like domain-containing protein</fullName>
    </recommendedName>
</protein>
<dbReference type="EMBL" id="FNQY01000011">
    <property type="protein sequence ID" value="SEA24693.1"/>
    <property type="molecule type" value="Genomic_DNA"/>
</dbReference>
<dbReference type="Proteomes" id="UP000199041">
    <property type="component" value="Unassembled WGS sequence"/>
</dbReference>
<evidence type="ECO:0000313" key="1">
    <source>
        <dbReference type="EMBL" id="SEA24693.1"/>
    </source>
</evidence>
<keyword evidence="2" id="KW-1185">Reference proteome</keyword>
<dbReference type="AlphaFoldDB" id="A0A1H3ZLQ3"/>
<dbReference type="RefSeq" id="WP_091398057.1">
    <property type="nucleotide sequence ID" value="NZ_FNQY01000011.1"/>
</dbReference>
<name>A0A1H3ZLQ3_9BACT</name>
<reference evidence="1 2" key="1">
    <citation type="submission" date="2016-10" db="EMBL/GenBank/DDBJ databases">
        <authorList>
            <person name="de Groot N.N."/>
        </authorList>
    </citation>
    <scope>NUCLEOTIDE SEQUENCE [LARGE SCALE GENOMIC DNA]</scope>
    <source>
        <strain evidence="1 2">Vu-144</strain>
    </source>
</reference>
<accession>A0A1H3ZLQ3</accession>
<proteinExistence type="predicted"/>
<dbReference type="PROSITE" id="PS51257">
    <property type="entry name" value="PROKAR_LIPOPROTEIN"/>
    <property type="match status" value="1"/>
</dbReference>
<sequence length="146" mass="16397">MINHSKNKRPAFLIAGMTLFAGLTFYSCTKDDTSTADNYQLEGTWQLYKTQSGALPDSTYELSSDNEIIFAPKYYWRYHNGALLDSGTYFLTSSELSDSGFYAQINDENQTFSTLILKGDTLFLSGRGIIMNTETFIKTSDNSTQP</sequence>
<organism evidence="1 2">
    <name type="scientific">Arachidicoccus rhizosphaerae</name>
    <dbReference type="NCBI Taxonomy" id="551991"/>
    <lineage>
        <taxon>Bacteria</taxon>
        <taxon>Pseudomonadati</taxon>
        <taxon>Bacteroidota</taxon>
        <taxon>Chitinophagia</taxon>
        <taxon>Chitinophagales</taxon>
        <taxon>Chitinophagaceae</taxon>
        <taxon>Arachidicoccus</taxon>
    </lineage>
</organism>
<dbReference type="STRING" id="551991.SAMN05192529_111111"/>
<evidence type="ECO:0008006" key="3">
    <source>
        <dbReference type="Google" id="ProtNLM"/>
    </source>
</evidence>
<evidence type="ECO:0000313" key="2">
    <source>
        <dbReference type="Proteomes" id="UP000199041"/>
    </source>
</evidence>
<dbReference type="OrthoDB" id="882993at2"/>